<reference evidence="2 3" key="1">
    <citation type="submission" date="2024-09" db="EMBL/GenBank/DDBJ databases">
        <title>Itraconazole resistance in Madurella fahalii resulting from another homologue of gene encoding cytochrome P450 14-alpha sterol demethylase (CYP51).</title>
        <authorList>
            <person name="Yoshioka I."/>
            <person name="Fahal A.H."/>
            <person name="Kaneko S."/>
            <person name="Yaguchi T."/>
        </authorList>
    </citation>
    <scope>NUCLEOTIDE SEQUENCE [LARGE SCALE GENOMIC DNA]</scope>
    <source>
        <strain evidence="2 3">IFM 68171</strain>
    </source>
</reference>
<protein>
    <submittedName>
        <fullName evidence="2">Uncharacterized protein</fullName>
    </submittedName>
</protein>
<gene>
    <name evidence="2" type="ORF">MFIFM68171_08059</name>
</gene>
<evidence type="ECO:0000313" key="2">
    <source>
        <dbReference type="EMBL" id="GAB1317849.1"/>
    </source>
</evidence>
<feature type="region of interest" description="Disordered" evidence="1">
    <location>
        <begin position="117"/>
        <end position="140"/>
    </location>
</feature>
<name>A0ABQ0GJI2_9PEZI</name>
<feature type="region of interest" description="Disordered" evidence="1">
    <location>
        <begin position="1"/>
        <end position="102"/>
    </location>
</feature>
<dbReference type="RefSeq" id="XP_070919580.1">
    <property type="nucleotide sequence ID" value="XM_071063479.1"/>
</dbReference>
<comment type="caution">
    <text evidence="2">The sequence shown here is derived from an EMBL/GenBank/DDBJ whole genome shotgun (WGS) entry which is preliminary data.</text>
</comment>
<dbReference type="EMBL" id="BAAFSV010000004">
    <property type="protein sequence ID" value="GAB1317849.1"/>
    <property type="molecule type" value="Genomic_DNA"/>
</dbReference>
<keyword evidence="3" id="KW-1185">Reference proteome</keyword>
<feature type="compositionally biased region" description="Pro residues" evidence="1">
    <location>
        <begin position="24"/>
        <end position="36"/>
    </location>
</feature>
<organism evidence="2 3">
    <name type="scientific">Madurella fahalii</name>
    <dbReference type="NCBI Taxonomy" id="1157608"/>
    <lineage>
        <taxon>Eukaryota</taxon>
        <taxon>Fungi</taxon>
        <taxon>Dikarya</taxon>
        <taxon>Ascomycota</taxon>
        <taxon>Pezizomycotina</taxon>
        <taxon>Sordariomycetes</taxon>
        <taxon>Sordariomycetidae</taxon>
        <taxon>Sordariales</taxon>
        <taxon>Sordariales incertae sedis</taxon>
        <taxon>Madurella</taxon>
    </lineage>
</organism>
<feature type="compositionally biased region" description="Pro residues" evidence="1">
    <location>
        <begin position="44"/>
        <end position="55"/>
    </location>
</feature>
<evidence type="ECO:0000313" key="3">
    <source>
        <dbReference type="Proteomes" id="UP001628179"/>
    </source>
</evidence>
<dbReference type="GeneID" id="98178802"/>
<accession>A0ABQ0GJI2</accession>
<sequence>MLTIPATPTDEQEADGISPLLSRAPPPRPPPPPGPPSSAMNFLLPPPPPPPPPPINGDDSLTSIYPPPTSAGGDNNNDNDGDVIPDEHKRVPGLIPRSPLRSPTEFLRGLGIVARKVPRRKAPPPPIVVHPPPPPPPPPLRLGGAGHYYLAEGKTAVVEMVSVAGPDTAATTTTPATTHMPGLSPAAKPKRRTVWGMIEGWWDLGLLERMNTVRRKNGRS</sequence>
<evidence type="ECO:0000256" key="1">
    <source>
        <dbReference type="SAM" id="MobiDB-lite"/>
    </source>
</evidence>
<proteinExistence type="predicted"/>
<feature type="compositionally biased region" description="Pro residues" evidence="1">
    <location>
        <begin position="123"/>
        <end position="140"/>
    </location>
</feature>
<dbReference type="Proteomes" id="UP001628179">
    <property type="component" value="Unassembled WGS sequence"/>
</dbReference>